<evidence type="ECO:0000313" key="2">
    <source>
        <dbReference type="EMBL" id="KAJ2806919.1"/>
    </source>
</evidence>
<dbReference type="EMBL" id="JANBUO010000150">
    <property type="protein sequence ID" value="KAJ2806919.1"/>
    <property type="molecule type" value="Genomic_DNA"/>
</dbReference>
<dbReference type="Proteomes" id="UP001140094">
    <property type="component" value="Unassembled WGS sequence"/>
</dbReference>
<keyword evidence="3" id="KW-1185">Reference proteome</keyword>
<feature type="compositionally biased region" description="Polar residues" evidence="1">
    <location>
        <begin position="89"/>
        <end position="105"/>
    </location>
</feature>
<accession>A0A9W8I5Q4</accession>
<comment type="caution">
    <text evidence="2">The sequence shown here is derived from an EMBL/GenBank/DDBJ whole genome shotgun (WGS) entry which is preliminary data.</text>
</comment>
<protein>
    <submittedName>
        <fullName evidence="2">Uncharacterized protein</fullName>
    </submittedName>
</protein>
<evidence type="ECO:0000256" key="1">
    <source>
        <dbReference type="SAM" id="MobiDB-lite"/>
    </source>
</evidence>
<reference evidence="2" key="1">
    <citation type="submission" date="2022-07" db="EMBL/GenBank/DDBJ databases">
        <title>Phylogenomic reconstructions and comparative analyses of Kickxellomycotina fungi.</title>
        <authorList>
            <person name="Reynolds N.K."/>
            <person name="Stajich J.E."/>
            <person name="Barry K."/>
            <person name="Grigoriev I.V."/>
            <person name="Crous P."/>
            <person name="Smith M.E."/>
        </authorList>
    </citation>
    <scope>NUCLEOTIDE SEQUENCE</scope>
    <source>
        <strain evidence="2">NRRL 1565</strain>
    </source>
</reference>
<sequence>MSSSRPCNQFRAVATSERVTQEHIDKYAAATGMHLRGSGSIPLGARAPGPSGMPVLQGHSAVELPMKLAITEPQLRPQQRFDDLRDGQQRNQGWRPNPSRVQQPWGNFAPHSHQTQPDSGDAAEIDDADEKYVSGDVGMADAVTNHQMDIPDIQYDDSEAWMEFDADAIMFEHEDDYMGYWPAPSSHHVQISDHVEETVSGEWLRMSDFDWGIEPLEP</sequence>
<gene>
    <name evidence="2" type="ORF">H4R20_001500</name>
</gene>
<evidence type="ECO:0000313" key="3">
    <source>
        <dbReference type="Proteomes" id="UP001140094"/>
    </source>
</evidence>
<proteinExistence type="predicted"/>
<name>A0A9W8I5Q4_9FUNG</name>
<dbReference type="AlphaFoldDB" id="A0A9W8I5Q4"/>
<feature type="region of interest" description="Disordered" evidence="1">
    <location>
        <begin position="87"/>
        <end position="123"/>
    </location>
</feature>
<organism evidence="2 3">
    <name type="scientific">Coemansia guatemalensis</name>
    <dbReference type="NCBI Taxonomy" id="2761395"/>
    <lineage>
        <taxon>Eukaryota</taxon>
        <taxon>Fungi</taxon>
        <taxon>Fungi incertae sedis</taxon>
        <taxon>Zoopagomycota</taxon>
        <taxon>Kickxellomycotina</taxon>
        <taxon>Kickxellomycetes</taxon>
        <taxon>Kickxellales</taxon>
        <taxon>Kickxellaceae</taxon>
        <taxon>Coemansia</taxon>
    </lineage>
</organism>